<dbReference type="eggNOG" id="COG2207">
    <property type="taxonomic scope" value="Bacteria"/>
</dbReference>
<dbReference type="InterPro" id="IPR018060">
    <property type="entry name" value="HTH_AraC"/>
</dbReference>
<keyword evidence="1" id="KW-0805">Transcription regulation</keyword>
<dbReference type="SUPFAM" id="SSF46689">
    <property type="entry name" value="Homeodomain-like"/>
    <property type="match status" value="1"/>
</dbReference>
<reference evidence="5 6" key="2">
    <citation type="journal article" date="2011" name="Stand. Genomic Sci.">
        <title>Complete genome sequence of Tsukamurella paurometabola type strain (no. 33).</title>
        <authorList>
            <person name="Munk A.C."/>
            <person name="Lapidus A."/>
            <person name="Lucas S."/>
            <person name="Nolan M."/>
            <person name="Tice H."/>
            <person name="Cheng J.F."/>
            <person name="Del Rio T.G."/>
            <person name="Goodwin L."/>
            <person name="Pitluck S."/>
            <person name="Liolios K."/>
            <person name="Huntemann M."/>
            <person name="Ivanova N."/>
            <person name="Mavromatis K."/>
            <person name="Mikhailova N."/>
            <person name="Pati A."/>
            <person name="Chen A."/>
            <person name="Palaniappan K."/>
            <person name="Tapia R."/>
            <person name="Han C."/>
            <person name="Land M."/>
            <person name="Hauser L."/>
            <person name="Chang Y.J."/>
            <person name="Jeffries C.D."/>
            <person name="Brettin T."/>
            <person name="Yasawong M."/>
            <person name="Brambilla E.M."/>
            <person name="Rohde M."/>
            <person name="Sikorski J."/>
            <person name="Goker M."/>
            <person name="Detter J.C."/>
            <person name="Woyke T."/>
            <person name="Bristow J."/>
            <person name="Eisen J.A."/>
            <person name="Markowitz V."/>
            <person name="Hugenholtz P."/>
            <person name="Kyrpides N.C."/>
            <person name="Klenk H.P."/>
        </authorList>
    </citation>
    <scope>NUCLEOTIDE SEQUENCE [LARGE SCALE GENOMIC DNA]</scope>
    <source>
        <strain evidence="6">ATCC 8368 / DSM 20162 / CCUG 35730 / CIP 100753 / JCM 10117 / KCTC 9821 / NBRC 16120 / NCIMB 702349 / NCTC 13040</strain>
    </source>
</reference>
<keyword evidence="2" id="KW-0238">DNA-binding</keyword>
<dbReference type="Proteomes" id="UP000001213">
    <property type="component" value="Chromosome"/>
</dbReference>
<dbReference type="EMBL" id="CP001966">
    <property type="protein sequence ID" value="ADG79935.1"/>
    <property type="molecule type" value="Genomic_DNA"/>
</dbReference>
<sequence>MRNRAGSGWTGSVHLGVGALAYDGAVGSTGRHRHAAWQLLALRTGTVTVTVWPSDGPPIVRDGLTAFVIPAGTEHAIGPVAPDAAGFTVYLDPDAVPVTLPEEPTAAELHALATAHDGLRPVHPYVRSALDAVARRRSEALSLTEVAAEIGVSPSHLSRLWRRDLGLAFPAWVRWSRLRDMADRVQGGASITDAAHAAGFADGAHASRVCREMFGLSPQQLLAALG</sequence>
<dbReference type="PROSITE" id="PS01124">
    <property type="entry name" value="HTH_ARAC_FAMILY_2"/>
    <property type="match status" value="1"/>
</dbReference>
<dbReference type="STRING" id="521096.Tpau_3351"/>
<dbReference type="SMART" id="SM00342">
    <property type="entry name" value="HTH_ARAC"/>
    <property type="match status" value="1"/>
</dbReference>
<evidence type="ECO:0000313" key="5">
    <source>
        <dbReference type="EMBL" id="ADG79935.1"/>
    </source>
</evidence>
<keyword evidence="6" id="KW-1185">Reference proteome</keyword>
<dbReference type="AlphaFoldDB" id="D5UWD6"/>
<dbReference type="GO" id="GO:0003700">
    <property type="term" value="F:DNA-binding transcription factor activity"/>
    <property type="evidence" value="ECO:0007669"/>
    <property type="project" value="InterPro"/>
</dbReference>
<evidence type="ECO:0000259" key="4">
    <source>
        <dbReference type="PROSITE" id="PS01124"/>
    </source>
</evidence>
<evidence type="ECO:0000313" key="6">
    <source>
        <dbReference type="Proteomes" id="UP000001213"/>
    </source>
</evidence>
<dbReference type="Gene3D" id="1.10.10.60">
    <property type="entry name" value="Homeodomain-like"/>
    <property type="match status" value="1"/>
</dbReference>
<gene>
    <name evidence="5" type="ordered locus">Tpau_3351</name>
</gene>
<feature type="domain" description="HTH araC/xylS-type" evidence="4">
    <location>
        <begin position="127"/>
        <end position="224"/>
    </location>
</feature>
<dbReference type="KEGG" id="tpr:Tpau_3351"/>
<dbReference type="InterPro" id="IPR001387">
    <property type="entry name" value="Cro/C1-type_HTH"/>
</dbReference>
<dbReference type="PANTHER" id="PTHR46796">
    <property type="entry name" value="HTH-TYPE TRANSCRIPTIONAL ACTIVATOR RHAS-RELATED"/>
    <property type="match status" value="1"/>
</dbReference>
<name>D5UWD6_TSUPD</name>
<dbReference type="Pfam" id="PF12833">
    <property type="entry name" value="HTH_18"/>
    <property type="match status" value="1"/>
</dbReference>
<dbReference type="CDD" id="cd00093">
    <property type="entry name" value="HTH_XRE"/>
    <property type="match status" value="1"/>
</dbReference>
<proteinExistence type="predicted"/>
<dbReference type="HOGENOM" id="CLU_073078_1_1_11"/>
<keyword evidence="3" id="KW-0804">Transcription</keyword>
<evidence type="ECO:0000256" key="3">
    <source>
        <dbReference type="ARBA" id="ARBA00023163"/>
    </source>
</evidence>
<accession>D5UWD6</accession>
<evidence type="ECO:0000256" key="2">
    <source>
        <dbReference type="ARBA" id="ARBA00023125"/>
    </source>
</evidence>
<protein>
    <submittedName>
        <fullName evidence="5">Helix-turn-helix, AraC domain protein</fullName>
    </submittedName>
</protein>
<dbReference type="InterPro" id="IPR009057">
    <property type="entry name" value="Homeodomain-like_sf"/>
</dbReference>
<dbReference type="InterPro" id="IPR050204">
    <property type="entry name" value="AraC_XylS_family_regulators"/>
</dbReference>
<evidence type="ECO:0000256" key="1">
    <source>
        <dbReference type="ARBA" id="ARBA00023015"/>
    </source>
</evidence>
<organism evidence="5 6">
    <name type="scientific">Tsukamurella paurometabola (strain ATCC 8368 / DSM 20162 / CCUG 35730 / CIP 100753 / JCM 10117 / KCTC 9821 / NBRC 16120 / NCIMB 702349 / NCTC 13040)</name>
    <name type="common">Corynebacterium paurometabolum</name>
    <dbReference type="NCBI Taxonomy" id="521096"/>
    <lineage>
        <taxon>Bacteria</taxon>
        <taxon>Bacillati</taxon>
        <taxon>Actinomycetota</taxon>
        <taxon>Actinomycetes</taxon>
        <taxon>Mycobacteriales</taxon>
        <taxon>Tsukamurellaceae</taxon>
        <taxon>Tsukamurella</taxon>
    </lineage>
</organism>
<dbReference type="RefSeq" id="WP_013127935.1">
    <property type="nucleotide sequence ID" value="NC_014158.1"/>
</dbReference>
<reference evidence="6" key="1">
    <citation type="submission" date="2010-03" db="EMBL/GenBank/DDBJ databases">
        <title>The complete chromosome of Tsukamurella paurometabola DSM 20162.</title>
        <authorList>
            <consortium name="US DOE Joint Genome Institute (JGI-PGF)"/>
            <person name="Lucas S."/>
            <person name="Copeland A."/>
            <person name="Lapidus A."/>
            <person name="Glavina del Rio T."/>
            <person name="Dalin E."/>
            <person name="Tice H."/>
            <person name="Bruce D."/>
            <person name="Goodwin L."/>
            <person name="Pitluck S."/>
            <person name="Kyrpides N."/>
            <person name="Mavromatis K."/>
            <person name="Ivanova N."/>
            <person name="Mikhailova N."/>
            <person name="Munk A.C."/>
            <person name="Brettin T."/>
            <person name="Detter J.C."/>
            <person name="Tapia R."/>
            <person name="Han C."/>
            <person name="Larimer F."/>
            <person name="Land M."/>
            <person name="Hauser L."/>
            <person name="Markowitz V."/>
            <person name="Cheng J.-F."/>
            <person name="Hugenholtz P."/>
            <person name="Woyke T."/>
            <person name="Wu D."/>
            <person name="Jando M."/>
            <person name="Brambilla E."/>
            <person name="Klenk H.-P."/>
            <person name="Eisen J.A."/>
        </authorList>
    </citation>
    <scope>NUCLEOTIDE SEQUENCE [LARGE SCALE GENOMIC DNA]</scope>
    <source>
        <strain evidence="6">ATCC 8368 / DSM 20162 / CCUG 35730 / CIP 100753 / JCM 10117 / KCTC 9821 / NBRC 16120 / NCIMB 702349 / NCTC 13040</strain>
    </source>
</reference>
<dbReference type="GO" id="GO:0043565">
    <property type="term" value="F:sequence-specific DNA binding"/>
    <property type="evidence" value="ECO:0007669"/>
    <property type="project" value="InterPro"/>
</dbReference>